<dbReference type="OMA" id="RIAMIEP"/>
<dbReference type="CTD" id="20234480"/>
<reference evidence="2 3" key="1">
    <citation type="journal article" date="2013" name="Nature">
        <title>Insights into bilaterian evolution from three spiralian genomes.</title>
        <authorList>
            <person name="Simakov O."/>
            <person name="Marletaz F."/>
            <person name="Cho S.J."/>
            <person name="Edsinger-Gonzales E."/>
            <person name="Havlak P."/>
            <person name="Hellsten U."/>
            <person name="Kuo D.H."/>
            <person name="Larsson T."/>
            <person name="Lv J."/>
            <person name="Arendt D."/>
            <person name="Savage R."/>
            <person name="Osoegawa K."/>
            <person name="de Jong P."/>
            <person name="Grimwood J."/>
            <person name="Chapman J.A."/>
            <person name="Shapiro H."/>
            <person name="Aerts A."/>
            <person name="Otillar R.P."/>
            <person name="Terry A.Y."/>
            <person name="Boore J.L."/>
            <person name="Grigoriev I.V."/>
            <person name="Lindberg D.R."/>
            <person name="Seaver E.C."/>
            <person name="Weisblat D.A."/>
            <person name="Putnam N.H."/>
            <person name="Rokhsar D.S."/>
        </authorList>
    </citation>
    <scope>NUCLEOTIDE SEQUENCE [LARGE SCALE GENOMIC DNA]</scope>
</reference>
<dbReference type="Proteomes" id="UP000030746">
    <property type="component" value="Unassembled WGS sequence"/>
</dbReference>
<dbReference type="KEGG" id="lgi:LOTGIDRAFT_141736"/>
<dbReference type="EMBL" id="KB200971">
    <property type="protein sequence ID" value="ESO99688.1"/>
    <property type="molecule type" value="Genomic_DNA"/>
</dbReference>
<dbReference type="STRING" id="225164.V4A6X8"/>
<proteinExistence type="inferred from homology"/>
<dbReference type="HOGENOM" id="CLU_010194_2_0_1"/>
<dbReference type="PANTHER" id="PTHR43313">
    <property type="entry name" value="SHORT-CHAIN DEHYDROGENASE/REDUCTASE FAMILY 9C"/>
    <property type="match status" value="1"/>
</dbReference>
<comment type="similarity">
    <text evidence="1">Belongs to the short-chain dehydrogenases/reductases (SDR) family.</text>
</comment>
<dbReference type="PANTHER" id="PTHR43313:SF1">
    <property type="entry name" value="3BETA-HYDROXYSTEROID DEHYDROGENASE DHS-16"/>
    <property type="match status" value="1"/>
</dbReference>
<keyword evidence="3" id="KW-1185">Reference proteome</keyword>
<dbReference type="InterPro" id="IPR002347">
    <property type="entry name" value="SDR_fam"/>
</dbReference>
<gene>
    <name evidence="2" type="ORF">LOTGIDRAFT_141736</name>
</gene>
<dbReference type="PRINTS" id="PR00081">
    <property type="entry name" value="GDHRDH"/>
</dbReference>
<dbReference type="GO" id="GO:0008202">
    <property type="term" value="P:steroid metabolic process"/>
    <property type="evidence" value="ECO:0007669"/>
    <property type="project" value="TreeGrafter"/>
</dbReference>
<evidence type="ECO:0000313" key="3">
    <source>
        <dbReference type="Proteomes" id="UP000030746"/>
    </source>
</evidence>
<dbReference type="InterPro" id="IPR036291">
    <property type="entry name" value="NAD(P)-bd_dom_sf"/>
</dbReference>
<sequence length="320" mass="36434">MWIAFSISAYYIIQWCISKIKICNVQDKYVLITGCDSGFGKATAIRLHSVGFNVIAACLTKEGADYLTKTCSTKLRTILLNVTSEDDIKKAVKTVKEIIPLNKGLWALVNNAGVSGLVGLFETTTRKDFLDCYKVNLFGLIDVTRSFLPLLRKGQGRVVNLSSITGRFSQIPIIYSTGKYALEGFSDCLRREVYSHGVSVYIIEPGFYNTGILTIERSLGGLKNAFYKSRSEIQEYYGQKFLKKLCDYMSWELNRATSDIEPVIRDIQRAVSAKYPQYRYLSGLDAQFKFRFMWTIPTWLSDFLYNVIFPSPDKATWKIR</sequence>
<accession>V4A6X8</accession>
<dbReference type="PRINTS" id="PR00080">
    <property type="entry name" value="SDRFAMILY"/>
</dbReference>
<dbReference type="GeneID" id="20234480"/>
<organism evidence="2 3">
    <name type="scientific">Lottia gigantea</name>
    <name type="common">Giant owl limpet</name>
    <dbReference type="NCBI Taxonomy" id="225164"/>
    <lineage>
        <taxon>Eukaryota</taxon>
        <taxon>Metazoa</taxon>
        <taxon>Spiralia</taxon>
        <taxon>Lophotrochozoa</taxon>
        <taxon>Mollusca</taxon>
        <taxon>Gastropoda</taxon>
        <taxon>Patellogastropoda</taxon>
        <taxon>Lottioidea</taxon>
        <taxon>Lottiidae</taxon>
        <taxon>Lottia</taxon>
    </lineage>
</organism>
<protein>
    <submittedName>
        <fullName evidence="2">Uncharacterized protein</fullName>
    </submittedName>
</protein>
<dbReference type="OrthoDB" id="5296at2759"/>
<evidence type="ECO:0000313" key="2">
    <source>
        <dbReference type="EMBL" id="ESO99688.1"/>
    </source>
</evidence>
<dbReference type="GO" id="GO:0016491">
    <property type="term" value="F:oxidoreductase activity"/>
    <property type="evidence" value="ECO:0007669"/>
    <property type="project" value="TreeGrafter"/>
</dbReference>
<name>V4A6X8_LOTGI</name>
<dbReference type="Pfam" id="PF00106">
    <property type="entry name" value="adh_short"/>
    <property type="match status" value="1"/>
</dbReference>
<dbReference type="SUPFAM" id="SSF51735">
    <property type="entry name" value="NAD(P)-binding Rossmann-fold domains"/>
    <property type="match status" value="1"/>
</dbReference>
<evidence type="ECO:0000256" key="1">
    <source>
        <dbReference type="RuleBase" id="RU000363"/>
    </source>
</evidence>
<dbReference type="Gene3D" id="3.40.50.720">
    <property type="entry name" value="NAD(P)-binding Rossmann-like Domain"/>
    <property type="match status" value="1"/>
</dbReference>
<dbReference type="RefSeq" id="XP_009049650.1">
    <property type="nucleotide sequence ID" value="XM_009051402.1"/>
</dbReference>
<dbReference type="AlphaFoldDB" id="V4A6X8"/>